<organism evidence="4 5">
    <name type="scientific">Penicilliopsis zonata CBS 506.65</name>
    <dbReference type="NCBI Taxonomy" id="1073090"/>
    <lineage>
        <taxon>Eukaryota</taxon>
        <taxon>Fungi</taxon>
        <taxon>Dikarya</taxon>
        <taxon>Ascomycota</taxon>
        <taxon>Pezizomycotina</taxon>
        <taxon>Eurotiomycetes</taxon>
        <taxon>Eurotiomycetidae</taxon>
        <taxon>Eurotiales</taxon>
        <taxon>Aspergillaceae</taxon>
        <taxon>Penicilliopsis</taxon>
    </lineage>
</organism>
<name>A0A1L9SIT5_9EURO</name>
<dbReference type="PANTHER" id="PTHR43329">
    <property type="entry name" value="EPOXIDE HYDROLASE"/>
    <property type="match status" value="1"/>
</dbReference>
<evidence type="ECO:0000256" key="1">
    <source>
        <dbReference type="ARBA" id="ARBA00022801"/>
    </source>
</evidence>
<protein>
    <recommendedName>
        <fullName evidence="3">AB hydrolase-1 domain-containing protein</fullName>
    </recommendedName>
</protein>
<accession>A0A1L9SIT5</accession>
<keyword evidence="1" id="KW-0378">Hydrolase</keyword>
<dbReference type="VEuPathDB" id="FungiDB:ASPZODRAFT_95610"/>
<dbReference type="Gene3D" id="3.40.50.1820">
    <property type="entry name" value="alpha/beta hydrolase"/>
    <property type="match status" value="1"/>
</dbReference>
<dbReference type="InterPro" id="IPR029058">
    <property type="entry name" value="AB_hydrolase_fold"/>
</dbReference>
<dbReference type="InterPro" id="IPR000073">
    <property type="entry name" value="AB_hydrolase_1"/>
</dbReference>
<evidence type="ECO:0000259" key="3">
    <source>
        <dbReference type="Pfam" id="PF00561"/>
    </source>
</evidence>
<evidence type="ECO:0000313" key="5">
    <source>
        <dbReference type="Proteomes" id="UP000184188"/>
    </source>
</evidence>
<dbReference type="PRINTS" id="PR00111">
    <property type="entry name" value="ABHYDROLASE"/>
</dbReference>
<dbReference type="GO" id="GO:0016787">
    <property type="term" value="F:hydrolase activity"/>
    <property type="evidence" value="ECO:0007669"/>
    <property type="project" value="UniProtKB-KW"/>
</dbReference>
<dbReference type="AlphaFoldDB" id="A0A1L9SIT5"/>
<dbReference type="OrthoDB" id="408373at2759"/>
<dbReference type="STRING" id="1073090.A0A1L9SIT5"/>
<gene>
    <name evidence="4" type="ORF">ASPZODRAFT_95610</name>
</gene>
<evidence type="ECO:0000256" key="2">
    <source>
        <dbReference type="ARBA" id="ARBA00038334"/>
    </source>
</evidence>
<dbReference type="RefSeq" id="XP_022581521.1">
    <property type="nucleotide sequence ID" value="XM_022730508.1"/>
</dbReference>
<reference evidence="5" key="1">
    <citation type="journal article" date="2017" name="Genome Biol.">
        <title>Comparative genomics reveals high biological diversity and specific adaptations in the industrially and medically important fungal genus Aspergillus.</title>
        <authorList>
            <person name="de Vries R.P."/>
            <person name="Riley R."/>
            <person name="Wiebenga A."/>
            <person name="Aguilar-Osorio G."/>
            <person name="Amillis S."/>
            <person name="Uchima C.A."/>
            <person name="Anderluh G."/>
            <person name="Asadollahi M."/>
            <person name="Askin M."/>
            <person name="Barry K."/>
            <person name="Battaglia E."/>
            <person name="Bayram O."/>
            <person name="Benocci T."/>
            <person name="Braus-Stromeyer S.A."/>
            <person name="Caldana C."/>
            <person name="Canovas D."/>
            <person name="Cerqueira G.C."/>
            <person name="Chen F."/>
            <person name="Chen W."/>
            <person name="Choi C."/>
            <person name="Clum A."/>
            <person name="Dos Santos R.A."/>
            <person name="Damasio A.R."/>
            <person name="Diallinas G."/>
            <person name="Emri T."/>
            <person name="Fekete E."/>
            <person name="Flipphi M."/>
            <person name="Freyberg S."/>
            <person name="Gallo A."/>
            <person name="Gournas C."/>
            <person name="Habgood R."/>
            <person name="Hainaut M."/>
            <person name="Harispe M.L."/>
            <person name="Henrissat B."/>
            <person name="Hilden K.S."/>
            <person name="Hope R."/>
            <person name="Hossain A."/>
            <person name="Karabika E."/>
            <person name="Karaffa L."/>
            <person name="Karanyi Z."/>
            <person name="Krasevec N."/>
            <person name="Kuo A."/>
            <person name="Kusch H."/>
            <person name="LaButti K."/>
            <person name="Lagendijk E.L."/>
            <person name="Lapidus A."/>
            <person name="Levasseur A."/>
            <person name="Lindquist E."/>
            <person name="Lipzen A."/>
            <person name="Logrieco A.F."/>
            <person name="MacCabe A."/>
            <person name="Maekelae M.R."/>
            <person name="Malavazi I."/>
            <person name="Melin P."/>
            <person name="Meyer V."/>
            <person name="Mielnichuk N."/>
            <person name="Miskei M."/>
            <person name="Molnar A.P."/>
            <person name="Mule G."/>
            <person name="Ngan C.Y."/>
            <person name="Orejas M."/>
            <person name="Orosz E."/>
            <person name="Ouedraogo J.P."/>
            <person name="Overkamp K.M."/>
            <person name="Park H.-S."/>
            <person name="Perrone G."/>
            <person name="Piumi F."/>
            <person name="Punt P.J."/>
            <person name="Ram A.F."/>
            <person name="Ramon A."/>
            <person name="Rauscher S."/>
            <person name="Record E."/>
            <person name="Riano-Pachon D.M."/>
            <person name="Robert V."/>
            <person name="Roehrig J."/>
            <person name="Ruller R."/>
            <person name="Salamov A."/>
            <person name="Salih N.S."/>
            <person name="Samson R.A."/>
            <person name="Sandor E."/>
            <person name="Sanguinetti M."/>
            <person name="Schuetze T."/>
            <person name="Sepcic K."/>
            <person name="Shelest E."/>
            <person name="Sherlock G."/>
            <person name="Sophianopoulou V."/>
            <person name="Squina F.M."/>
            <person name="Sun H."/>
            <person name="Susca A."/>
            <person name="Todd R.B."/>
            <person name="Tsang A."/>
            <person name="Unkles S.E."/>
            <person name="van de Wiele N."/>
            <person name="van Rossen-Uffink D."/>
            <person name="Oliveira J.V."/>
            <person name="Vesth T.C."/>
            <person name="Visser J."/>
            <person name="Yu J.-H."/>
            <person name="Zhou M."/>
            <person name="Andersen M.R."/>
            <person name="Archer D.B."/>
            <person name="Baker S.E."/>
            <person name="Benoit I."/>
            <person name="Brakhage A.A."/>
            <person name="Braus G.H."/>
            <person name="Fischer R."/>
            <person name="Frisvad J.C."/>
            <person name="Goldman G.H."/>
            <person name="Houbraken J."/>
            <person name="Oakley B."/>
            <person name="Pocsi I."/>
            <person name="Scazzocchio C."/>
            <person name="Seiboth B."/>
            <person name="vanKuyk P.A."/>
            <person name="Wortman J."/>
            <person name="Dyer P.S."/>
            <person name="Grigoriev I.V."/>
        </authorList>
    </citation>
    <scope>NUCLEOTIDE SEQUENCE [LARGE SCALE GENOMIC DNA]</scope>
    <source>
        <strain evidence="5">CBS 506.65</strain>
    </source>
</reference>
<dbReference type="InterPro" id="IPR000639">
    <property type="entry name" value="Epox_hydrolase-like"/>
</dbReference>
<sequence length="332" mass="37363">MAIDKINVSGDPRVQRQSAEINGKTYGYLLAQPESGNYSATVVLIHGFPDISMAWRYQIPLFLEMGLRVVAPDCIGYGQTDAPEDLSLYSQKNSADDIKALVHHLGESKIILGGHDWGAALVYRIALWHPEIIMSLFTVCVPFMPPSEKFIPLEDAVRTILPNFAYQLQFKDGDLESVIQTREDIKNFLSTLYGGRTDEGELAFAVEKGVLLDKMGRVNPSPLLSEEELEYYTNEFSRNGVRGPLNWYRTREINHNDELAILDRRITCPVLFIQAQRDSALPPHLGRGMAKTIPQAVVEQVDTSHWALWEKPQEVNEILASWLKGLLGQVKL</sequence>
<dbReference type="SUPFAM" id="SSF53474">
    <property type="entry name" value="alpha/beta-Hydrolases"/>
    <property type="match status" value="1"/>
</dbReference>
<dbReference type="EMBL" id="KV878341">
    <property type="protein sequence ID" value="OJJ47011.1"/>
    <property type="molecule type" value="Genomic_DNA"/>
</dbReference>
<comment type="similarity">
    <text evidence="2">Belongs to the AB hydrolase superfamily. Epoxide hydrolase family.</text>
</comment>
<feature type="domain" description="AB hydrolase-1" evidence="3">
    <location>
        <begin position="41"/>
        <end position="312"/>
    </location>
</feature>
<evidence type="ECO:0000313" key="4">
    <source>
        <dbReference type="EMBL" id="OJJ47011.1"/>
    </source>
</evidence>
<proteinExistence type="inferred from homology"/>
<dbReference type="Proteomes" id="UP000184188">
    <property type="component" value="Unassembled WGS sequence"/>
</dbReference>
<dbReference type="PRINTS" id="PR00412">
    <property type="entry name" value="EPOXHYDRLASE"/>
</dbReference>
<keyword evidence="5" id="KW-1185">Reference proteome</keyword>
<dbReference type="GeneID" id="34616972"/>
<dbReference type="Pfam" id="PF00561">
    <property type="entry name" value="Abhydrolase_1"/>
    <property type="match status" value="1"/>
</dbReference>